<accession>A0A9E7GWF4</accession>
<evidence type="ECO:0000256" key="1">
    <source>
        <dbReference type="SAM" id="MobiDB-lite"/>
    </source>
</evidence>
<reference evidence="2" key="1">
    <citation type="submission" date="2022-05" db="EMBL/GenBank/DDBJ databases">
        <title>The Musa troglodytarum L. genome provides insights into the mechanism of non-climacteric behaviour and enrichment of carotenoids.</title>
        <authorList>
            <person name="Wang J."/>
        </authorList>
    </citation>
    <scope>NUCLEOTIDE SEQUENCE</scope>
    <source>
        <tissue evidence="2">Leaf</tissue>
    </source>
</reference>
<name>A0A9E7GWF4_9LILI</name>
<evidence type="ECO:0000313" key="3">
    <source>
        <dbReference type="Proteomes" id="UP001055439"/>
    </source>
</evidence>
<feature type="region of interest" description="Disordered" evidence="1">
    <location>
        <begin position="17"/>
        <end position="39"/>
    </location>
</feature>
<dbReference type="EMBL" id="CP097509">
    <property type="protein sequence ID" value="URE20398.1"/>
    <property type="molecule type" value="Genomic_DNA"/>
</dbReference>
<gene>
    <name evidence="2" type="ORF">MUK42_08619</name>
</gene>
<organism evidence="2 3">
    <name type="scientific">Musa troglodytarum</name>
    <name type="common">fe'i banana</name>
    <dbReference type="NCBI Taxonomy" id="320322"/>
    <lineage>
        <taxon>Eukaryota</taxon>
        <taxon>Viridiplantae</taxon>
        <taxon>Streptophyta</taxon>
        <taxon>Embryophyta</taxon>
        <taxon>Tracheophyta</taxon>
        <taxon>Spermatophyta</taxon>
        <taxon>Magnoliopsida</taxon>
        <taxon>Liliopsida</taxon>
        <taxon>Zingiberales</taxon>
        <taxon>Musaceae</taxon>
        <taxon>Musa</taxon>
    </lineage>
</organism>
<evidence type="ECO:0000313" key="2">
    <source>
        <dbReference type="EMBL" id="URE20398.1"/>
    </source>
</evidence>
<keyword evidence="3" id="KW-1185">Reference proteome</keyword>
<dbReference type="AlphaFoldDB" id="A0A9E7GWF4"/>
<proteinExistence type="predicted"/>
<sequence>MLPAISILLPLLRTPWPPRPLALASPPPSPRQRLGQRGP</sequence>
<dbReference type="Proteomes" id="UP001055439">
    <property type="component" value="Chromosome 7"/>
</dbReference>
<feature type="compositionally biased region" description="Pro residues" evidence="1">
    <location>
        <begin position="17"/>
        <end position="30"/>
    </location>
</feature>
<protein>
    <submittedName>
        <fullName evidence="2">Uncharacterized protein</fullName>
    </submittedName>
</protein>